<proteinExistence type="predicted"/>
<dbReference type="NCBIfam" id="NF041497">
    <property type="entry name" value="MobV"/>
    <property type="match status" value="1"/>
</dbReference>
<sequence>MGYVVLHLDKSPSNEAAMTAHIARTQMPPNADLSRTHLNRELIAFPEGVADRTQAINYRLAHAGLTRKIGKNQVKVIRVMLTGSPEDMKRIETEGKLYQWCADNLSWLNKTFGADNVVSAVLHLDESTPHIHAAVVPIVTGERRKVKEKRIPDKPGKKKYRKKSPDAVRLCNDDVMSRVKLKEYQDTYAEAMAGYGLQRGIDGSVARHISTQEFYRNAIAGQKNLQDNIDALLRIEEQKRQAVERLKQQEQEARTGYEQAKAMREHKTAELEATEQELKAVKGELKTEKLKSAAAEVGSNIVEGIGSLVGTSKVKRQEQQIGALRQEVAAHEETIEILQTQMQTMQADHSRRLLEVQQKSQQTIGKLQGEIDRIYSWFPDTPQLIRWGEYCRSLEFSNGQARDLVNMRPVRFSGELYSHEHSQHFEVENSEARLMRDEEGPGGFQLFIDRIPILRWFRQKAKEFLEHIGIKIKDRKQGRGIRMK</sequence>
<keyword evidence="3" id="KW-1185">Reference proteome</keyword>
<evidence type="ECO:0000313" key="3">
    <source>
        <dbReference type="Proteomes" id="UP001059295"/>
    </source>
</evidence>
<dbReference type="EMBL" id="CP102294">
    <property type="protein sequence ID" value="UWN56464.1"/>
    <property type="molecule type" value="Genomic_DNA"/>
</dbReference>
<dbReference type="GeneID" id="82891522"/>
<keyword evidence="1" id="KW-0175">Coiled coil</keyword>
<evidence type="ECO:0000256" key="1">
    <source>
        <dbReference type="SAM" id="Coils"/>
    </source>
</evidence>
<accession>A0ABY5UYH7</accession>
<protein>
    <submittedName>
        <fullName evidence="2">Plasmid recombination protein</fullName>
    </submittedName>
</protein>
<dbReference type="InterPro" id="IPR001668">
    <property type="entry name" value="Mob_Pre"/>
</dbReference>
<dbReference type="CDD" id="cd17242">
    <property type="entry name" value="MobM_relaxase"/>
    <property type="match status" value="1"/>
</dbReference>
<dbReference type="RefSeq" id="WP_026089705.1">
    <property type="nucleotide sequence ID" value="NZ_CAPH01000013.1"/>
</dbReference>
<dbReference type="Gene3D" id="3.30.930.30">
    <property type="match status" value="1"/>
</dbReference>
<name>A0ABY5UYH7_9BACT</name>
<dbReference type="Proteomes" id="UP001059295">
    <property type="component" value="Chromosome"/>
</dbReference>
<reference evidence="2" key="1">
    <citation type="journal article" date="2022" name="Cell">
        <title>Design, construction, and in vivo augmentation of a complex gut microbiome.</title>
        <authorList>
            <person name="Cheng A.G."/>
            <person name="Ho P.Y."/>
            <person name="Aranda-Diaz A."/>
            <person name="Jain S."/>
            <person name="Yu F.B."/>
            <person name="Meng X."/>
            <person name="Wang M."/>
            <person name="Iakiviak M."/>
            <person name="Nagashima K."/>
            <person name="Zhao A."/>
            <person name="Murugkar P."/>
            <person name="Patil A."/>
            <person name="Atabakhsh K."/>
            <person name="Weakley A."/>
            <person name="Yan J."/>
            <person name="Brumbaugh A.R."/>
            <person name="Higginbottom S."/>
            <person name="Dimas A."/>
            <person name="Shiver A.L."/>
            <person name="Deutschbauer A."/>
            <person name="Neff N."/>
            <person name="Sonnenburg J.L."/>
            <person name="Huang K.C."/>
            <person name="Fischbach M.A."/>
        </authorList>
    </citation>
    <scope>NUCLEOTIDE SEQUENCE</scope>
    <source>
        <strain evidence="2">AP11</strain>
    </source>
</reference>
<dbReference type="Pfam" id="PF01076">
    <property type="entry name" value="Mob_Pre"/>
    <property type="match status" value="1"/>
</dbReference>
<gene>
    <name evidence="2" type="ORF">NQ491_07270</name>
</gene>
<evidence type="ECO:0000313" key="2">
    <source>
        <dbReference type="EMBL" id="UWN56464.1"/>
    </source>
</evidence>
<organism evidence="2 3">
    <name type="scientific">Alistipes ihumii AP11</name>
    <dbReference type="NCBI Taxonomy" id="1211813"/>
    <lineage>
        <taxon>Bacteria</taxon>
        <taxon>Pseudomonadati</taxon>
        <taxon>Bacteroidota</taxon>
        <taxon>Bacteroidia</taxon>
        <taxon>Bacteroidales</taxon>
        <taxon>Rikenellaceae</taxon>
        <taxon>Alistipes</taxon>
    </lineage>
</organism>
<feature type="coiled-coil region" evidence="1">
    <location>
        <begin position="229"/>
        <end position="348"/>
    </location>
</feature>